<dbReference type="Proteomes" id="UP001596494">
    <property type="component" value="Unassembled WGS sequence"/>
</dbReference>
<reference evidence="8" key="1">
    <citation type="journal article" date="2019" name="Int. J. Syst. Evol. Microbiol.">
        <title>The Global Catalogue of Microorganisms (GCM) 10K type strain sequencing project: providing services to taxonomists for standard genome sequencing and annotation.</title>
        <authorList>
            <consortium name="The Broad Institute Genomics Platform"/>
            <consortium name="The Broad Institute Genome Sequencing Center for Infectious Disease"/>
            <person name="Wu L."/>
            <person name="Ma J."/>
        </authorList>
    </citation>
    <scope>NUCLEOTIDE SEQUENCE [LARGE SCALE GENOMIC DNA]</scope>
    <source>
        <strain evidence="8">CCUG 73951</strain>
    </source>
</reference>
<evidence type="ECO:0000256" key="2">
    <source>
        <dbReference type="ARBA" id="ARBA00022679"/>
    </source>
</evidence>
<keyword evidence="4 5" id="KW-0862">Zinc</keyword>
<protein>
    <submittedName>
        <fullName evidence="7">Homocysteine S-methyltransferase</fullName>
        <ecNumber evidence="7">2.1.1.10</ecNumber>
    </submittedName>
</protein>
<feature type="binding site" evidence="5">
    <location>
        <position position="294"/>
    </location>
    <ligand>
        <name>Zn(2+)</name>
        <dbReference type="ChEBI" id="CHEBI:29105"/>
    </ligand>
</feature>
<dbReference type="PANTHER" id="PTHR46015">
    <property type="entry name" value="ZGC:172121"/>
    <property type="match status" value="1"/>
</dbReference>
<feature type="binding site" evidence="5">
    <location>
        <position position="229"/>
    </location>
    <ligand>
        <name>Zn(2+)</name>
        <dbReference type="ChEBI" id="CHEBI:29105"/>
    </ligand>
</feature>
<sequence length="316" mass="34975">MNPIDNILKEQTLVVLDGALASELEAIGCDLNDDLWSAKIMLEQPESIKQLHLKYFKAGADVAITASYQASVEGFMNRGLTERESIELIKKSVYLAAEARDEFWEEDGNRLNRSKPLVAASVGPYGAFLADGSEYSGNYTINEEALKDFHRPRMKALVEAGADVIACETLPSFSEAKVLVSLLEEFPQVYAWMSFSAKDHFHISEGHNMADCAKWLDSCSQIAAIGVNCTKPQYISSLVQQISENTSKPILIYPNSGEEYVAQTNSWKGEADDLSIGAYTEKWFETGARLIGGCCRTTPNDIQIMAGYKHRMCQGE</sequence>
<keyword evidence="8" id="KW-1185">Reference proteome</keyword>
<dbReference type="EMBL" id="JBHTBY010000006">
    <property type="protein sequence ID" value="MFC7320787.1"/>
    <property type="molecule type" value="Genomic_DNA"/>
</dbReference>
<comment type="cofactor">
    <cofactor evidence="5">
        <name>Zn(2+)</name>
        <dbReference type="ChEBI" id="CHEBI:29105"/>
    </cofactor>
</comment>
<proteinExistence type="predicted"/>
<feature type="binding site" evidence="5">
    <location>
        <position position="295"/>
    </location>
    <ligand>
        <name>Zn(2+)</name>
        <dbReference type="ChEBI" id="CHEBI:29105"/>
    </ligand>
</feature>
<evidence type="ECO:0000256" key="5">
    <source>
        <dbReference type="PROSITE-ProRule" id="PRU00333"/>
    </source>
</evidence>
<dbReference type="EC" id="2.1.1.10" evidence="7"/>
<dbReference type="InterPro" id="IPR036589">
    <property type="entry name" value="HCY_dom_sf"/>
</dbReference>
<dbReference type="Pfam" id="PF02574">
    <property type="entry name" value="S-methyl_trans"/>
    <property type="match status" value="1"/>
</dbReference>
<dbReference type="NCBIfam" id="NF007020">
    <property type="entry name" value="PRK09485.1"/>
    <property type="match status" value="1"/>
</dbReference>
<dbReference type="GO" id="GO:0032259">
    <property type="term" value="P:methylation"/>
    <property type="evidence" value="ECO:0007669"/>
    <property type="project" value="UniProtKB-KW"/>
</dbReference>
<keyword evidence="1 5" id="KW-0489">Methyltransferase</keyword>
<organism evidence="7 8">
    <name type="scientific">Halobacillus campisalis</name>
    <dbReference type="NCBI Taxonomy" id="435909"/>
    <lineage>
        <taxon>Bacteria</taxon>
        <taxon>Bacillati</taxon>
        <taxon>Bacillota</taxon>
        <taxon>Bacilli</taxon>
        <taxon>Bacillales</taxon>
        <taxon>Bacillaceae</taxon>
        <taxon>Halobacillus</taxon>
    </lineage>
</organism>
<name>A0ABW2K485_9BACI</name>
<keyword evidence="3 5" id="KW-0479">Metal-binding</keyword>
<dbReference type="RefSeq" id="WP_289214380.1">
    <property type="nucleotide sequence ID" value="NZ_JAPVRC010000001.1"/>
</dbReference>
<dbReference type="SUPFAM" id="SSF82282">
    <property type="entry name" value="Homocysteine S-methyltransferase"/>
    <property type="match status" value="1"/>
</dbReference>
<dbReference type="GO" id="GO:0008168">
    <property type="term" value="F:methyltransferase activity"/>
    <property type="evidence" value="ECO:0007669"/>
    <property type="project" value="UniProtKB-KW"/>
</dbReference>
<evidence type="ECO:0000256" key="4">
    <source>
        <dbReference type="ARBA" id="ARBA00022833"/>
    </source>
</evidence>
<dbReference type="Gene3D" id="3.20.20.330">
    <property type="entry name" value="Homocysteine-binding-like domain"/>
    <property type="match status" value="1"/>
</dbReference>
<dbReference type="PIRSF" id="PIRSF037505">
    <property type="entry name" value="Betaine_HMT"/>
    <property type="match status" value="1"/>
</dbReference>
<accession>A0ABW2K485</accession>
<dbReference type="InterPro" id="IPR051486">
    <property type="entry name" value="Hcy_S-methyltransferase"/>
</dbReference>
<evidence type="ECO:0000256" key="1">
    <source>
        <dbReference type="ARBA" id="ARBA00022603"/>
    </source>
</evidence>
<dbReference type="PROSITE" id="PS50970">
    <property type="entry name" value="HCY"/>
    <property type="match status" value="1"/>
</dbReference>
<dbReference type="InterPro" id="IPR017226">
    <property type="entry name" value="BHMT-like"/>
</dbReference>
<evidence type="ECO:0000259" key="6">
    <source>
        <dbReference type="PROSITE" id="PS50970"/>
    </source>
</evidence>
<evidence type="ECO:0000313" key="8">
    <source>
        <dbReference type="Proteomes" id="UP001596494"/>
    </source>
</evidence>
<comment type="caution">
    <text evidence="7">The sequence shown here is derived from an EMBL/GenBank/DDBJ whole genome shotgun (WGS) entry which is preliminary data.</text>
</comment>
<dbReference type="PANTHER" id="PTHR46015:SF1">
    <property type="entry name" value="HOMOCYSTEINE S-METHYLTRANSFERASE-LIKE ISOFORM 1"/>
    <property type="match status" value="1"/>
</dbReference>
<dbReference type="InterPro" id="IPR003726">
    <property type="entry name" value="HCY_dom"/>
</dbReference>
<evidence type="ECO:0000313" key="7">
    <source>
        <dbReference type="EMBL" id="MFC7320787.1"/>
    </source>
</evidence>
<feature type="domain" description="Hcy-binding" evidence="6">
    <location>
        <begin position="2"/>
        <end position="309"/>
    </location>
</feature>
<gene>
    <name evidence="7" type="primary">mmuM</name>
    <name evidence="7" type="ORF">ACFQMN_07820</name>
</gene>
<evidence type="ECO:0000256" key="3">
    <source>
        <dbReference type="ARBA" id="ARBA00022723"/>
    </source>
</evidence>
<keyword evidence="2 5" id="KW-0808">Transferase</keyword>